<sequence>MEDPNNRFSSCVRDHIQSCNRNEPGYWEDAYGFWELVNTDWPQSDYERIEPFTEDECRNSCLDDCQCAVAILRNQSCWKKRLPLSNGRISSTLNSRAFLKVRIGSRPAKKDEKEKTVIIILSLLLGSSVFVNFLSIGVPRLFVFITHPNKLKKAKKVKSERGVAAATLCSFTYKDLEKPSSEFKEELGRGPFGIVYKGVLQLGGRKLVAIKRLDRVAQEREKEFKTELGIIGQTHHKNLVQLLGFCDEGQHRLLVHEFMSNGTLASFLFQAPKPVWNQRTQIALGIARGLLYLHEECSTQIIHCDVKPQNILLDDCFTAKISDFGLAKLVTSDQSRTQTVIRGTKGYVAPEWFRSMPVTSKVDVYSFGILLLEIICCRKNVPVEIQGDNYGEILTDLAYDCYCQGRLDDLL</sequence>
<dbReference type="PANTHER" id="PTHR47976">
    <property type="entry name" value="G-TYPE LECTIN S-RECEPTOR-LIKE SERINE/THREONINE-PROTEIN KINASE SD2-5"/>
    <property type="match status" value="1"/>
</dbReference>
<dbReference type="FunFam" id="1.10.510.10:FF:000537">
    <property type="entry name" value="Putative receptor-like protein kinase"/>
    <property type="match status" value="1"/>
</dbReference>
<comment type="catalytic activity">
    <reaction evidence="16">
        <text>L-threonyl-[protein] + ATP = O-phospho-L-threonyl-[protein] + ADP + H(+)</text>
        <dbReference type="Rhea" id="RHEA:46608"/>
        <dbReference type="Rhea" id="RHEA-COMP:11060"/>
        <dbReference type="Rhea" id="RHEA-COMP:11605"/>
        <dbReference type="ChEBI" id="CHEBI:15378"/>
        <dbReference type="ChEBI" id="CHEBI:30013"/>
        <dbReference type="ChEBI" id="CHEBI:30616"/>
        <dbReference type="ChEBI" id="CHEBI:61977"/>
        <dbReference type="ChEBI" id="CHEBI:456216"/>
        <dbReference type="EC" id="2.7.11.1"/>
    </reaction>
</comment>
<comment type="subcellular location">
    <subcellularLocation>
        <location evidence="1">Membrane</location>
        <topology evidence="1">Single-pass type I membrane protein</topology>
    </subcellularLocation>
</comment>
<keyword evidence="5" id="KW-0808">Transferase</keyword>
<evidence type="ECO:0000256" key="2">
    <source>
        <dbReference type="ARBA" id="ARBA00012513"/>
    </source>
</evidence>
<dbReference type="Pfam" id="PF08276">
    <property type="entry name" value="PAN_2"/>
    <property type="match status" value="1"/>
</dbReference>
<evidence type="ECO:0000256" key="15">
    <source>
        <dbReference type="ARBA" id="ARBA00023180"/>
    </source>
</evidence>
<dbReference type="GO" id="GO:0016020">
    <property type="term" value="C:membrane"/>
    <property type="evidence" value="ECO:0007669"/>
    <property type="project" value="UniProtKB-SubCell"/>
</dbReference>
<dbReference type="InterPro" id="IPR000719">
    <property type="entry name" value="Prot_kinase_dom"/>
</dbReference>
<evidence type="ECO:0000256" key="9">
    <source>
        <dbReference type="ARBA" id="ARBA00022777"/>
    </source>
</evidence>
<keyword evidence="11 18" id="KW-1133">Transmembrane helix</keyword>
<dbReference type="CDD" id="cd01098">
    <property type="entry name" value="PAN_AP_plant"/>
    <property type="match status" value="1"/>
</dbReference>
<proteinExistence type="predicted"/>
<keyword evidence="4" id="KW-0245">EGF-like domain</keyword>
<evidence type="ECO:0000256" key="8">
    <source>
        <dbReference type="ARBA" id="ARBA00022741"/>
    </source>
</evidence>
<dbReference type="SMART" id="SM00220">
    <property type="entry name" value="S_TKc"/>
    <property type="match status" value="1"/>
</dbReference>
<keyword evidence="14" id="KW-0675">Receptor</keyword>
<keyword evidence="12 18" id="KW-0472">Membrane</keyword>
<dbReference type="EMBL" id="DUZY01000002">
    <property type="protein sequence ID" value="DAD29978.1"/>
    <property type="molecule type" value="Genomic_DNA"/>
</dbReference>
<keyword evidence="10" id="KW-0067">ATP-binding</keyword>
<evidence type="ECO:0000259" key="19">
    <source>
        <dbReference type="PROSITE" id="PS50011"/>
    </source>
</evidence>
<keyword evidence="21" id="KW-1185">Reference proteome</keyword>
<comment type="caution">
    <text evidence="20">The sequence shown here is derived from an EMBL/GenBank/DDBJ whole genome shotgun (WGS) entry which is preliminary data.</text>
</comment>
<dbReference type="InterPro" id="IPR011009">
    <property type="entry name" value="Kinase-like_dom_sf"/>
</dbReference>
<dbReference type="Gene3D" id="3.30.200.20">
    <property type="entry name" value="Phosphorylase Kinase, domain 1"/>
    <property type="match status" value="1"/>
</dbReference>
<dbReference type="InterPro" id="IPR003609">
    <property type="entry name" value="Pan_app"/>
</dbReference>
<keyword evidence="15" id="KW-0325">Glycoprotein</keyword>
<feature type="transmembrane region" description="Helical" evidence="18">
    <location>
        <begin position="116"/>
        <end position="138"/>
    </location>
</feature>
<organism evidence="20 21">
    <name type="scientific">Nelumbo nucifera</name>
    <name type="common">Sacred lotus</name>
    <dbReference type="NCBI Taxonomy" id="4432"/>
    <lineage>
        <taxon>Eukaryota</taxon>
        <taxon>Viridiplantae</taxon>
        <taxon>Streptophyta</taxon>
        <taxon>Embryophyta</taxon>
        <taxon>Tracheophyta</taxon>
        <taxon>Spermatophyta</taxon>
        <taxon>Magnoliopsida</taxon>
        <taxon>Proteales</taxon>
        <taxon>Nelumbonaceae</taxon>
        <taxon>Nelumbo</taxon>
    </lineage>
</organism>
<dbReference type="PROSITE" id="PS50011">
    <property type="entry name" value="PROTEIN_KINASE_DOM"/>
    <property type="match status" value="1"/>
</dbReference>
<dbReference type="Gene3D" id="1.10.510.10">
    <property type="entry name" value="Transferase(Phosphotransferase) domain 1"/>
    <property type="match status" value="1"/>
</dbReference>
<dbReference type="GO" id="GO:0004674">
    <property type="term" value="F:protein serine/threonine kinase activity"/>
    <property type="evidence" value="ECO:0007669"/>
    <property type="project" value="UniProtKB-KW"/>
</dbReference>
<dbReference type="InterPro" id="IPR008271">
    <property type="entry name" value="Ser/Thr_kinase_AS"/>
</dbReference>
<evidence type="ECO:0000256" key="6">
    <source>
        <dbReference type="ARBA" id="ARBA00022692"/>
    </source>
</evidence>
<keyword evidence="8" id="KW-0547">Nucleotide-binding</keyword>
<dbReference type="PROSITE" id="PS00108">
    <property type="entry name" value="PROTEIN_KINASE_ST"/>
    <property type="match status" value="1"/>
</dbReference>
<evidence type="ECO:0000256" key="13">
    <source>
        <dbReference type="ARBA" id="ARBA00023157"/>
    </source>
</evidence>
<evidence type="ECO:0000256" key="5">
    <source>
        <dbReference type="ARBA" id="ARBA00022679"/>
    </source>
</evidence>
<dbReference type="PANTHER" id="PTHR47976:SF15">
    <property type="entry name" value="G-TYPE LECTIN S-RECEPTOR-LIKE SERINE_THREONINE-PROTEIN KINASE RLK1"/>
    <property type="match status" value="1"/>
</dbReference>
<protein>
    <recommendedName>
        <fullName evidence="2">non-specific serine/threonine protein kinase</fullName>
        <ecNumber evidence="2">2.7.11.1</ecNumber>
    </recommendedName>
</protein>
<evidence type="ECO:0000256" key="12">
    <source>
        <dbReference type="ARBA" id="ARBA00023136"/>
    </source>
</evidence>
<evidence type="ECO:0000313" key="20">
    <source>
        <dbReference type="EMBL" id="DAD29978.1"/>
    </source>
</evidence>
<dbReference type="Pfam" id="PF00069">
    <property type="entry name" value="Pkinase"/>
    <property type="match status" value="1"/>
</dbReference>
<dbReference type="EC" id="2.7.11.1" evidence="2"/>
<evidence type="ECO:0000256" key="1">
    <source>
        <dbReference type="ARBA" id="ARBA00004479"/>
    </source>
</evidence>
<evidence type="ECO:0000256" key="7">
    <source>
        <dbReference type="ARBA" id="ARBA00022729"/>
    </source>
</evidence>
<name>A0A822YKV1_NELNU</name>
<dbReference type="AlphaFoldDB" id="A0A822YKV1"/>
<keyword evidence="6 18" id="KW-0812">Transmembrane</keyword>
<feature type="domain" description="Protein kinase" evidence="19">
    <location>
        <begin position="181"/>
        <end position="411"/>
    </location>
</feature>
<evidence type="ECO:0000256" key="3">
    <source>
        <dbReference type="ARBA" id="ARBA00022527"/>
    </source>
</evidence>
<accession>A0A822YKV1</accession>
<reference evidence="20 21" key="1">
    <citation type="journal article" date="2020" name="Mol. Biol. Evol.">
        <title>Distinct Expression and Methylation Patterns for Genes with Different Fates following a Single Whole-Genome Duplication in Flowering Plants.</title>
        <authorList>
            <person name="Shi T."/>
            <person name="Rahmani R.S."/>
            <person name="Gugger P.F."/>
            <person name="Wang M."/>
            <person name="Li H."/>
            <person name="Zhang Y."/>
            <person name="Li Z."/>
            <person name="Wang Q."/>
            <person name="Van de Peer Y."/>
            <person name="Marchal K."/>
            <person name="Chen J."/>
        </authorList>
    </citation>
    <scope>NUCLEOTIDE SEQUENCE [LARGE SCALE GENOMIC DNA]</scope>
    <source>
        <tissue evidence="20">Leaf</tissue>
    </source>
</reference>
<evidence type="ECO:0000256" key="18">
    <source>
        <dbReference type="SAM" id="Phobius"/>
    </source>
</evidence>
<dbReference type="Proteomes" id="UP000607653">
    <property type="component" value="Unassembled WGS sequence"/>
</dbReference>
<keyword evidence="13" id="KW-1015">Disulfide bond</keyword>
<evidence type="ECO:0000256" key="14">
    <source>
        <dbReference type="ARBA" id="ARBA00023170"/>
    </source>
</evidence>
<keyword evidence="3" id="KW-0723">Serine/threonine-protein kinase</keyword>
<evidence type="ECO:0000256" key="10">
    <source>
        <dbReference type="ARBA" id="ARBA00022840"/>
    </source>
</evidence>
<evidence type="ECO:0000256" key="16">
    <source>
        <dbReference type="ARBA" id="ARBA00047899"/>
    </source>
</evidence>
<dbReference type="SUPFAM" id="SSF56112">
    <property type="entry name" value="Protein kinase-like (PK-like)"/>
    <property type="match status" value="1"/>
</dbReference>
<dbReference type="GO" id="GO:0005524">
    <property type="term" value="F:ATP binding"/>
    <property type="evidence" value="ECO:0007669"/>
    <property type="project" value="UniProtKB-KW"/>
</dbReference>
<dbReference type="InterPro" id="IPR051343">
    <property type="entry name" value="G-type_lectin_kinases/EP1-like"/>
</dbReference>
<gene>
    <name evidence="20" type="ORF">HUJ06_031446</name>
</gene>
<comment type="catalytic activity">
    <reaction evidence="17">
        <text>L-seryl-[protein] + ATP = O-phospho-L-seryl-[protein] + ADP + H(+)</text>
        <dbReference type="Rhea" id="RHEA:17989"/>
        <dbReference type="Rhea" id="RHEA-COMP:9863"/>
        <dbReference type="Rhea" id="RHEA-COMP:11604"/>
        <dbReference type="ChEBI" id="CHEBI:15378"/>
        <dbReference type="ChEBI" id="CHEBI:29999"/>
        <dbReference type="ChEBI" id="CHEBI:30616"/>
        <dbReference type="ChEBI" id="CHEBI:83421"/>
        <dbReference type="ChEBI" id="CHEBI:456216"/>
        <dbReference type="EC" id="2.7.11.1"/>
    </reaction>
</comment>
<keyword evidence="7" id="KW-0732">Signal</keyword>
<evidence type="ECO:0000256" key="4">
    <source>
        <dbReference type="ARBA" id="ARBA00022536"/>
    </source>
</evidence>
<evidence type="ECO:0000256" key="17">
    <source>
        <dbReference type="ARBA" id="ARBA00048679"/>
    </source>
</evidence>
<evidence type="ECO:0000313" key="21">
    <source>
        <dbReference type="Proteomes" id="UP000607653"/>
    </source>
</evidence>
<keyword evidence="9" id="KW-0418">Kinase</keyword>
<evidence type="ECO:0000256" key="11">
    <source>
        <dbReference type="ARBA" id="ARBA00022989"/>
    </source>
</evidence>
<dbReference type="FunFam" id="3.30.200.20:FF:000059">
    <property type="entry name" value="S-receptor-like serine/threonine-protein kinase"/>
    <property type="match status" value="1"/>
</dbReference>